<comment type="function">
    <text evidence="4">DNA polymerase III is a complex, multichain enzyme responsible for most of the replicative synthesis in bacteria. The epsilon subunit contain the editing function and is a proofreading 3'-5' exonuclease.</text>
</comment>
<dbReference type="FunFam" id="3.30.420.10:FF:000045">
    <property type="entry name" value="3'-5' exonuclease DinG"/>
    <property type="match status" value="1"/>
</dbReference>
<dbReference type="RefSeq" id="WP_130263922.1">
    <property type="nucleotide sequence ID" value="NZ_CP035952.1"/>
</dbReference>
<dbReference type="PANTHER" id="PTHR30231">
    <property type="entry name" value="DNA POLYMERASE III SUBUNIT EPSILON"/>
    <property type="match status" value="1"/>
</dbReference>
<evidence type="ECO:0000256" key="4">
    <source>
        <dbReference type="ARBA" id="ARBA00025483"/>
    </source>
</evidence>
<dbReference type="Proteomes" id="UP000291130">
    <property type="component" value="Chromosome"/>
</dbReference>
<evidence type="ECO:0000256" key="1">
    <source>
        <dbReference type="ARBA" id="ARBA00022722"/>
    </source>
</evidence>
<keyword evidence="8" id="KW-1185">Reference proteome</keyword>
<comment type="subunit">
    <text evidence="5">DNA polymerase III contains a core (composed of alpha, epsilon and theta chains) that associates with a tau subunit. This core dimerizes to form the POLIII' complex. PolIII' associates with the gamma complex (composed of gamma, delta, delta', psi and chi chains) and with the beta chain to form the complete DNA polymerase III complex.</text>
</comment>
<evidence type="ECO:0000313" key="8">
    <source>
        <dbReference type="Proteomes" id="UP000291130"/>
    </source>
</evidence>
<gene>
    <name evidence="7" type="ORF">EXN22_10145</name>
</gene>
<keyword evidence="1" id="KW-0540">Nuclease</keyword>
<dbReference type="GO" id="GO:0006259">
    <property type="term" value="P:DNA metabolic process"/>
    <property type="evidence" value="ECO:0007669"/>
    <property type="project" value="UniProtKB-ARBA"/>
</dbReference>
<dbReference type="GO" id="GO:0003676">
    <property type="term" value="F:nucleic acid binding"/>
    <property type="evidence" value="ECO:0007669"/>
    <property type="project" value="InterPro"/>
</dbReference>
<dbReference type="PANTHER" id="PTHR30231:SF4">
    <property type="entry name" value="PROTEIN NEN2"/>
    <property type="match status" value="1"/>
</dbReference>
<feature type="domain" description="Exonuclease" evidence="6">
    <location>
        <begin position="10"/>
        <end position="172"/>
    </location>
</feature>
<dbReference type="InterPro" id="IPR012337">
    <property type="entry name" value="RNaseH-like_sf"/>
</dbReference>
<protein>
    <submittedName>
        <fullName evidence="7">3'-5' exonuclease</fullName>
    </submittedName>
</protein>
<dbReference type="CDD" id="cd06127">
    <property type="entry name" value="DEDDh"/>
    <property type="match status" value="1"/>
</dbReference>
<dbReference type="Gene3D" id="3.30.420.10">
    <property type="entry name" value="Ribonuclease H-like superfamily/Ribonuclease H"/>
    <property type="match status" value="1"/>
</dbReference>
<dbReference type="OrthoDB" id="9803913at2"/>
<dbReference type="EMBL" id="CP035952">
    <property type="protein sequence ID" value="QBF26042.1"/>
    <property type="molecule type" value="Genomic_DNA"/>
</dbReference>
<dbReference type="Pfam" id="PF00929">
    <property type="entry name" value="RNase_T"/>
    <property type="match status" value="1"/>
</dbReference>
<keyword evidence="2" id="KW-0378">Hydrolase</keyword>
<reference evidence="7 8" key="1">
    <citation type="submission" date="2019-02" db="EMBL/GenBank/DDBJ databases">
        <title>Complete genome sequence of Pseudomonas sp. SNU WT1 isolated from rainbow trout.</title>
        <authorList>
            <person name="Oh W.T."/>
            <person name="Park S.C."/>
        </authorList>
    </citation>
    <scope>NUCLEOTIDE SEQUENCE [LARGE SCALE GENOMIC DNA]</scope>
    <source>
        <strain evidence="7 8">SNU WT1</strain>
    </source>
</reference>
<evidence type="ECO:0000256" key="5">
    <source>
        <dbReference type="ARBA" id="ARBA00026073"/>
    </source>
</evidence>
<proteinExistence type="predicted"/>
<evidence type="ECO:0000313" key="7">
    <source>
        <dbReference type="EMBL" id="QBF26042.1"/>
    </source>
</evidence>
<dbReference type="SMART" id="SM00479">
    <property type="entry name" value="EXOIII"/>
    <property type="match status" value="1"/>
</dbReference>
<dbReference type="SUPFAM" id="SSF53098">
    <property type="entry name" value="Ribonuclease H-like"/>
    <property type="match status" value="1"/>
</dbReference>
<dbReference type="InterPro" id="IPR036397">
    <property type="entry name" value="RNaseH_sf"/>
</dbReference>
<dbReference type="InterPro" id="IPR013520">
    <property type="entry name" value="Ribonucl_H"/>
</dbReference>
<evidence type="ECO:0000259" key="6">
    <source>
        <dbReference type="SMART" id="SM00479"/>
    </source>
</evidence>
<name>A0A411MGQ8_9PSED</name>
<evidence type="ECO:0000256" key="3">
    <source>
        <dbReference type="ARBA" id="ARBA00022839"/>
    </source>
</evidence>
<accession>A0A411MGQ8</accession>
<evidence type="ECO:0000256" key="2">
    <source>
        <dbReference type="ARBA" id="ARBA00022801"/>
    </source>
</evidence>
<dbReference type="GO" id="GO:0005829">
    <property type="term" value="C:cytosol"/>
    <property type="evidence" value="ECO:0007669"/>
    <property type="project" value="TreeGrafter"/>
</dbReference>
<dbReference type="AlphaFoldDB" id="A0A411MGQ8"/>
<dbReference type="KEGG" id="ptk:EXN22_10145"/>
<sequence length="201" mass="22281">MNNPHWAQCHFVVVDVEGNGQSPQEIIELAIVPIIDKQIGRPRSWLIRPRKSVTERATQIHGISDGDLSSSPSHEEVADDIKMELGKNIVVGHNVSIDTQLMRRQLGDWHPTAILDTLKLARYVRPGQGSYSLDALISTCNLKIDPSKRHRASGDAMITAELFLALAIELDQNSQLDLLALAQIAGSSEDPYIQSQQRSLF</sequence>
<dbReference type="GO" id="GO:0008408">
    <property type="term" value="F:3'-5' exonuclease activity"/>
    <property type="evidence" value="ECO:0007669"/>
    <property type="project" value="TreeGrafter"/>
</dbReference>
<keyword evidence="3 7" id="KW-0269">Exonuclease</keyword>
<organism evidence="7 8">
    <name type="scientific">Pseudomonas tructae</name>
    <dbReference type="NCBI Taxonomy" id="2518644"/>
    <lineage>
        <taxon>Bacteria</taxon>
        <taxon>Pseudomonadati</taxon>
        <taxon>Pseudomonadota</taxon>
        <taxon>Gammaproteobacteria</taxon>
        <taxon>Pseudomonadales</taxon>
        <taxon>Pseudomonadaceae</taxon>
        <taxon>Pseudomonas</taxon>
    </lineage>
</organism>